<reference evidence="1 2" key="1">
    <citation type="submission" date="2017-03" db="EMBL/GenBank/DDBJ databases">
        <title>Genome Survey of Euroglyphus maynei.</title>
        <authorList>
            <person name="Arlian L.G."/>
            <person name="Morgan M.S."/>
            <person name="Rider S.D."/>
        </authorList>
    </citation>
    <scope>NUCLEOTIDE SEQUENCE [LARGE SCALE GENOMIC DNA]</scope>
    <source>
        <strain evidence="1">Arlian Lab</strain>
        <tissue evidence="1">Whole body</tissue>
    </source>
</reference>
<comment type="caution">
    <text evidence="1">The sequence shown here is derived from an EMBL/GenBank/DDBJ whole genome shotgun (WGS) entry which is preliminary data.</text>
</comment>
<evidence type="ECO:0000313" key="1">
    <source>
        <dbReference type="EMBL" id="OTF72279.1"/>
    </source>
</evidence>
<protein>
    <submittedName>
        <fullName evidence="1">Uncharacterized protein</fullName>
    </submittedName>
</protein>
<keyword evidence="2" id="KW-1185">Reference proteome</keyword>
<organism evidence="1 2">
    <name type="scientific">Euroglyphus maynei</name>
    <name type="common">Mayne's house dust mite</name>
    <dbReference type="NCBI Taxonomy" id="6958"/>
    <lineage>
        <taxon>Eukaryota</taxon>
        <taxon>Metazoa</taxon>
        <taxon>Ecdysozoa</taxon>
        <taxon>Arthropoda</taxon>
        <taxon>Chelicerata</taxon>
        <taxon>Arachnida</taxon>
        <taxon>Acari</taxon>
        <taxon>Acariformes</taxon>
        <taxon>Sarcoptiformes</taxon>
        <taxon>Astigmata</taxon>
        <taxon>Psoroptidia</taxon>
        <taxon>Analgoidea</taxon>
        <taxon>Pyroglyphidae</taxon>
        <taxon>Pyroglyphinae</taxon>
        <taxon>Euroglyphus</taxon>
    </lineage>
</organism>
<proteinExistence type="predicted"/>
<dbReference type="AlphaFoldDB" id="A0A1Y3AUY8"/>
<gene>
    <name evidence="1" type="ORF">BLA29_014175</name>
</gene>
<evidence type="ECO:0000313" key="2">
    <source>
        <dbReference type="Proteomes" id="UP000194236"/>
    </source>
</evidence>
<dbReference type="Proteomes" id="UP000194236">
    <property type="component" value="Unassembled WGS sequence"/>
</dbReference>
<accession>A0A1Y3AUY8</accession>
<sequence>MIIIMIMVSLLKSCIQFPVLKMLIPQI</sequence>
<name>A0A1Y3AUY8_EURMA</name>
<dbReference type="EMBL" id="MUJZ01056980">
    <property type="protein sequence ID" value="OTF72279.1"/>
    <property type="molecule type" value="Genomic_DNA"/>
</dbReference>